<reference evidence="1" key="1">
    <citation type="journal article" date="2021" name="bioRxiv">
        <title>Whole Genome Assembly and Annotation of Northern Wild Rice, Zizania palustris L., Supports a Whole Genome Duplication in the Zizania Genus.</title>
        <authorList>
            <person name="Haas M."/>
            <person name="Kono T."/>
            <person name="Macchietto M."/>
            <person name="Millas R."/>
            <person name="McGilp L."/>
            <person name="Shao M."/>
            <person name="Duquette J."/>
            <person name="Hirsch C.N."/>
            <person name="Kimball J."/>
        </authorList>
    </citation>
    <scope>NUCLEOTIDE SEQUENCE</scope>
    <source>
        <tissue evidence="1">Fresh leaf tissue</tissue>
    </source>
</reference>
<evidence type="ECO:0000313" key="2">
    <source>
        <dbReference type="Proteomes" id="UP000729402"/>
    </source>
</evidence>
<gene>
    <name evidence="1" type="ORF">GUJ93_ZPchr0013g36545</name>
</gene>
<accession>A0A8J6BUJ9</accession>
<sequence>MLSSVCFSQAETTKPTAPAEATKIWVPHLAGGDDATLPAPGRDTAADGSAIFEALQQPPHLNLEFERLTNFHGGIISISEMTKHDHEHHFSHISSFVFSYPQIPCRFAFAFRDSAVAGPEGAVYLYSSRCSSD</sequence>
<name>A0A8J6BUJ9_ZIZPA</name>
<keyword evidence="2" id="KW-1185">Reference proteome</keyword>
<evidence type="ECO:0000313" key="1">
    <source>
        <dbReference type="EMBL" id="KAG8096822.1"/>
    </source>
</evidence>
<reference evidence="1" key="2">
    <citation type="submission" date="2021-02" db="EMBL/GenBank/DDBJ databases">
        <authorList>
            <person name="Kimball J.A."/>
            <person name="Haas M.W."/>
            <person name="Macchietto M."/>
            <person name="Kono T."/>
            <person name="Duquette J."/>
            <person name="Shao M."/>
        </authorList>
    </citation>
    <scope>NUCLEOTIDE SEQUENCE</scope>
    <source>
        <tissue evidence="1">Fresh leaf tissue</tissue>
    </source>
</reference>
<protein>
    <submittedName>
        <fullName evidence="1">Uncharacterized protein</fullName>
    </submittedName>
</protein>
<dbReference type="EMBL" id="JAAALK010000079">
    <property type="protein sequence ID" value="KAG8096822.1"/>
    <property type="molecule type" value="Genomic_DNA"/>
</dbReference>
<comment type="caution">
    <text evidence="1">The sequence shown here is derived from an EMBL/GenBank/DDBJ whole genome shotgun (WGS) entry which is preliminary data.</text>
</comment>
<organism evidence="1 2">
    <name type="scientific">Zizania palustris</name>
    <name type="common">Northern wild rice</name>
    <dbReference type="NCBI Taxonomy" id="103762"/>
    <lineage>
        <taxon>Eukaryota</taxon>
        <taxon>Viridiplantae</taxon>
        <taxon>Streptophyta</taxon>
        <taxon>Embryophyta</taxon>
        <taxon>Tracheophyta</taxon>
        <taxon>Spermatophyta</taxon>
        <taxon>Magnoliopsida</taxon>
        <taxon>Liliopsida</taxon>
        <taxon>Poales</taxon>
        <taxon>Poaceae</taxon>
        <taxon>BOP clade</taxon>
        <taxon>Oryzoideae</taxon>
        <taxon>Oryzeae</taxon>
        <taxon>Zizaniinae</taxon>
        <taxon>Zizania</taxon>
    </lineage>
</organism>
<proteinExistence type="predicted"/>
<dbReference type="Proteomes" id="UP000729402">
    <property type="component" value="Unassembled WGS sequence"/>
</dbReference>
<dbReference type="AlphaFoldDB" id="A0A8J6BUJ9"/>